<keyword evidence="3" id="KW-1185">Reference proteome</keyword>
<keyword evidence="1" id="KW-0472">Membrane</keyword>
<name>A0ABR2PTD8_9ROSI</name>
<gene>
    <name evidence="2" type="ORF">V6N11_062688</name>
</gene>
<reference evidence="2 3" key="1">
    <citation type="journal article" date="2024" name="G3 (Bethesda)">
        <title>Genome assembly of Hibiscus sabdariffa L. provides insights into metabolisms of medicinal natural products.</title>
        <authorList>
            <person name="Kim T."/>
        </authorList>
    </citation>
    <scope>NUCLEOTIDE SEQUENCE [LARGE SCALE GENOMIC DNA]</scope>
    <source>
        <strain evidence="2">TK-2024</strain>
        <tissue evidence="2">Old leaves</tissue>
    </source>
</reference>
<protein>
    <submittedName>
        <fullName evidence="2">Uncharacterized protein</fullName>
    </submittedName>
</protein>
<evidence type="ECO:0000256" key="1">
    <source>
        <dbReference type="SAM" id="Phobius"/>
    </source>
</evidence>
<proteinExistence type="predicted"/>
<dbReference type="EMBL" id="JBBPBN010000052">
    <property type="protein sequence ID" value="KAK8991687.1"/>
    <property type="molecule type" value="Genomic_DNA"/>
</dbReference>
<dbReference type="Proteomes" id="UP001396334">
    <property type="component" value="Unassembled WGS sequence"/>
</dbReference>
<comment type="caution">
    <text evidence="2">The sequence shown here is derived from an EMBL/GenBank/DDBJ whole genome shotgun (WGS) entry which is preliminary data.</text>
</comment>
<organism evidence="2 3">
    <name type="scientific">Hibiscus sabdariffa</name>
    <name type="common">roselle</name>
    <dbReference type="NCBI Taxonomy" id="183260"/>
    <lineage>
        <taxon>Eukaryota</taxon>
        <taxon>Viridiplantae</taxon>
        <taxon>Streptophyta</taxon>
        <taxon>Embryophyta</taxon>
        <taxon>Tracheophyta</taxon>
        <taxon>Spermatophyta</taxon>
        <taxon>Magnoliopsida</taxon>
        <taxon>eudicotyledons</taxon>
        <taxon>Gunneridae</taxon>
        <taxon>Pentapetalae</taxon>
        <taxon>rosids</taxon>
        <taxon>malvids</taxon>
        <taxon>Malvales</taxon>
        <taxon>Malvaceae</taxon>
        <taxon>Malvoideae</taxon>
        <taxon>Hibiscus</taxon>
    </lineage>
</organism>
<sequence length="128" mass="14023">MAAKADSSTVPYVRKFNNVDYHSYDELDRQGYILFITFFRAFFTDLAFFAFLVIAGNSLIGPGGIPCLRALPLGVTEGGNLKLNGGKGLWGFQTKLFFIENLTLFVLFSQVFAVPPPSPSASLISSPF</sequence>
<keyword evidence="1" id="KW-1133">Transmembrane helix</keyword>
<accession>A0ABR2PTD8</accession>
<keyword evidence="1" id="KW-0812">Transmembrane</keyword>
<evidence type="ECO:0000313" key="2">
    <source>
        <dbReference type="EMBL" id="KAK8991687.1"/>
    </source>
</evidence>
<evidence type="ECO:0000313" key="3">
    <source>
        <dbReference type="Proteomes" id="UP001396334"/>
    </source>
</evidence>
<feature type="transmembrane region" description="Helical" evidence="1">
    <location>
        <begin position="32"/>
        <end position="55"/>
    </location>
</feature>